<dbReference type="EMBL" id="JBFSOO010000001">
    <property type="protein sequence ID" value="MEZ6852304.1"/>
    <property type="molecule type" value="Genomic_DNA"/>
</dbReference>
<name>A0A8G2FH00_9BACT</name>
<evidence type="ECO:0000313" key="2">
    <source>
        <dbReference type="EMBL" id="SHI71729.1"/>
    </source>
</evidence>
<dbReference type="Proteomes" id="UP001568358">
    <property type="component" value="Unassembled WGS sequence"/>
</dbReference>
<evidence type="ECO:0000313" key="4">
    <source>
        <dbReference type="Proteomes" id="UP001568358"/>
    </source>
</evidence>
<keyword evidence="4" id="KW-1185">Reference proteome</keyword>
<accession>A0A8G2FH00</accession>
<proteinExistence type="predicted"/>
<evidence type="ECO:0000313" key="1">
    <source>
        <dbReference type="EMBL" id="MEZ6852304.1"/>
    </source>
</evidence>
<reference evidence="2 3" key="1">
    <citation type="submission" date="2016-11" db="EMBL/GenBank/DDBJ databases">
        <authorList>
            <person name="Varghese N."/>
            <person name="Submissions S."/>
        </authorList>
    </citation>
    <scope>NUCLEOTIDE SEQUENCE [LARGE SCALE GENOMIC DNA]</scope>
    <source>
        <strain evidence="2 3">DSM 17919</strain>
    </source>
</reference>
<dbReference type="AlphaFoldDB" id="A0A8G2FH00"/>
<dbReference type="Proteomes" id="UP000184001">
    <property type="component" value="Unassembled WGS sequence"/>
</dbReference>
<dbReference type="EMBL" id="FQZR01000002">
    <property type="protein sequence ID" value="SHI71729.1"/>
    <property type="molecule type" value="Genomic_DNA"/>
</dbReference>
<organism evidence="2 3">
    <name type="scientific">Halodesulfovibrio aestuarii</name>
    <dbReference type="NCBI Taxonomy" id="126333"/>
    <lineage>
        <taxon>Bacteria</taxon>
        <taxon>Pseudomonadati</taxon>
        <taxon>Thermodesulfobacteriota</taxon>
        <taxon>Desulfovibrionia</taxon>
        <taxon>Desulfovibrionales</taxon>
        <taxon>Desulfovibrionaceae</taxon>
        <taxon>Halodesulfovibrio</taxon>
    </lineage>
</organism>
<reference evidence="1 4" key="2">
    <citation type="submission" date="2024-07" db="EMBL/GenBank/DDBJ databases">
        <title>Active virus-host system and metabolic interactions in a Lokiarchaeon culture.</title>
        <authorList>
            <person name="Ponce Toledo R.I."/>
            <person name="Rodrigues Oliveira T."/>
            <person name="Schleper C."/>
        </authorList>
    </citation>
    <scope>NUCLEOTIDE SEQUENCE [LARGE SCALE GENOMIC DNA]</scope>
    <source>
        <strain evidence="1 4">B35</strain>
    </source>
</reference>
<protein>
    <submittedName>
        <fullName evidence="2">Uncharacterized protein</fullName>
    </submittedName>
</protein>
<comment type="caution">
    <text evidence="2">The sequence shown here is derived from an EMBL/GenBank/DDBJ whole genome shotgun (WGS) entry which is preliminary data.</text>
</comment>
<gene>
    <name evidence="1" type="ORF">AB2Z07_01945</name>
    <name evidence="2" type="ORF">SAMN05660830_00758</name>
</gene>
<dbReference type="RefSeq" id="WP_020001883.1">
    <property type="nucleotide sequence ID" value="NZ_CP192217.1"/>
</dbReference>
<evidence type="ECO:0000313" key="3">
    <source>
        <dbReference type="Proteomes" id="UP000184001"/>
    </source>
</evidence>
<sequence length="55" mass="6064">MSSERLSVTRGDITINGGQVVIINKHVAQQVQKAMDEKQQGASTKDDVIINIEIR</sequence>